<dbReference type="InterPro" id="IPR014745">
    <property type="entry name" value="MHC_II_a/b_N"/>
</dbReference>
<protein>
    <submittedName>
        <fullName evidence="11">Class II histocompatibility antigen, B-L beta chain</fullName>
    </submittedName>
</protein>
<dbReference type="InterPro" id="IPR050160">
    <property type="entry name" value="MHC/Immunoglobulin"/>
</dbReference>
<dbReference type="PROSITE" id="PS50835">
    <property type="entry name" value="IG_LIKE"/>
    <property type="match status" value="1"/>
</dbReference>
<dbReference type="SMART" id="SM00921">
    <property type="entry name" value="MHC_II_beta"/>
    <property type="match status" value="1"/>
</dbReference>
<dbReference type="SUPFAM" id="SSF54452">
    <property type="entry name" value="MHC antigen-recognition domain"/>
    <property type="match status" value="1"/>
</dbReference>
<dbReference type="PANTHER" id="PTHR19944:SF99">
    <property type="entry name" value="HLA CLASS II HISTOCOMPATIBILITY ANTIGEN, DRB1 BETA CHAIN"/>
    <property type="match status" value="1"/>
</dbReference>
<keyword evidence="6" id="KW-0472">Membrane</keyword>
<dbReference type="InterPro" id="IPR011162">
    <property type="entry name" value="MHC_I/II-like_Ag-recog"/>
</dbReference>
<feature type="non-terminal residue" evidence="11">
    <location>
        <position position="1"/>
    </location>
</feature>
<dbReference type="PROSITE" id="PS00290">
    <property type="entry name" value="IG_MHC"/>
    <property type="match status" value="1"/>
</dbReference>
<evidence type="ECO:0000256" key="1">
    <source>
        <dbReference type="ARBA" id="ARBA00004479"/>
    </source>
</evidence>
<keyword evidence="7" id="KW-1015">Disulfide bond</keyword>
<dbReference type="InterPro" id="IPR007110">
    <property type="entry name" value="Ig-like_dom"/>
</dbReference>
<dbReference type="FunFam" id="3.10.320.10:FF:000001">
    <property type="entry name" value="HLA class II histocompatibility antigen, DRB1-1 beta chain"/>
    <property type="match status" value="1"/>
</dbReference>
<evidence type="ECO:0000256" key="6">
    <source>
        <dbReference type="ARBA" id="ARBA00023136"/>
    </source>
</evidence>
<keyword evidence="12" id="KW-1185">Reference proteome</keyword>
<keyword evidence="4" id="KW-1133">Transmembrane helix</keyword>
<evidence type="ECO:0000256" key="9">
    <source>
        <dbReference type="ARBA" id="ARBA00023182"/>
    </source>
</evidence>
<keyword evidence="5" id="KW-1064">Adaptive immunity</keyword>
<dbReference type="InterPro" id="IPR013783">
    <property type="entry name" value="Ig-like_fold"/>
</dbReference>
<evidence type="ECO:0000256" key="4">
    <source>
        <dbReference type="ARBA" id="ARBA00022989"/>
    </source>
</evidence>
<comment type="subcellular location">
    <subcellularLocation>
        <location evidence="1">Membrane</location>
        <topology evidence="1">Single-pass type I membrane protein</topology>
    </subcellularLocation>
</comment>
<evidence type="ECO:0000256" key="7">
    <source>
        <dbReference type="ARBA" id="ARBA00023157"/>
    </source>
</evidence>
<evidence type="ECO:0000313" key="11">
    <source>
        <dbReference type="EMBL" id="EOA97141.1"/>
    </source>
</evidence>
<gene>
    <name evidence="11" type="ORF">Anapl_17424</name>
</gene>
<evidence type="ECO:0000313" key="12">
    <source>
        <dbReference type="Proteomes" id="UP000296049"/>
    </source>
</evidence>
<dbReference type="GO" id="GO:0002250">
    <property type="term" value="P:adaptive immune response"/>
    <property type="evidence" value="ECO:0007669"/>
    <property type="project" value="UniProtKB-KW"/>
</dbReference>
<dbReference type="SUPFAM" id="SSF48726">
    <property type="entry name" value="Immunoglobulin"/>
    <property type="match status" value="1"/>
</dbReference>
<evidence type="ECO:0000256" key="5">
    <source>
        <dbReference type="ARBA" id="ARBA00023130"/>
    </source>
</evidence>
<dbReference type="FunFam" id="2.60.40.10:FF:000116">
    <property type="entry name" value="HLA class II histocompatibility antigen, DRB1-1 beta chain"/>
    <property type="match status" value="1"/>
</dbReference>
<dbReference type="InterPro" id="IPR003006">
    <property type="entry name" value="Ig/MHC_CS"/>
</dbReference>
<sequence length="190" mass="22189">TRPAHTGFLQEMMVGECQYLNGTERVRYLLRYIYNGQQYAHFDSDVGHYVADTELGKPDADYWNSLPEEMAYRRGEVDRYCRHNYEVVTPFTVDRRVEPKVRVSPMQSSSLPQTDRLACYVTGFYPAEIQVKWFKNGQEETKHVVSTDVIQNGDWTYQVLVMLESTPQHGDTYECHVQHASLKSPITHEW</sequence>
<organism evidence="11 12">
    <name type="scientific">Anas platyrhynchos</name>
    <name type="common">Mallard</name>
    <name type="synonym">Anas boschas</name>
    <dbReference type="NCBI Taxonomy" id="8839"/>
    <lineage>
        <taxon>Eukaryota</taxon>
        <taxon>Metazoa</taxon>
        <taxon>Chordata</taxon>
        <taxon>Craniata</taxon>
        <taxon>Vertebrata</taxon>
        <taxon>Euteleostomi</taxon>
        <taxon>Archelosauria</taxon>
        <taxon>Archosauria</taxon>
        <taxon>Dinosauria</taxon>
        <taxon>Saurischia</taxon>
        <taxon>Theropoda</taxon>
        <taxon>Coelurosauria</taxon>
        <taxon>Aves</taxon>
        <taxon>Neognathae</taxon>
        <taxon>Galloanserae</taxon>
        <taxon>Anseriformes</taxon>
        <taxon>Anatidae</taxon>
        <taxon>Anatinae</taxon>
        <taxon>Anas</taxon>
    </lineage>
</organism>
<dbReference type="Gene3D" id="3.10.320.10">
    <property type="entry name" value="Class II Histocompatibility Antigen, M Beta Chain, Chain B, domain 1"/>
    <property type="match status" value="1"/>
</dbReference>
<evidence type="ECO:0000256" key="8">
    <source>
        <dbReference type="ARBA" id="ARBA00023180"/>
    </source>
</evidence>
<keyword evidence="9" id="KW-0491">MHC II</keyword>
<keyword evidence="3" id="KW-0391">Immunity</keyword>
<evidence type="ECO:0000259" key="10">
    <source>
        <dbReference type="PROSITE" id="PS50835"/>
    </source>
</evidence>
<dbReference type="CDD" id="cd05766">
    <property type="entry name" value="IgC1_MHC_II_beta"/>
    <property type="match status" value="1"/>
</dbReference>
<dbReference type="Pfam" id="PF07654">
    <property type="entry name" value="C1-set"/>
    <property type="match status" value="1"/>
</dbReference>
<feature type="non-terminal residue" evidence="11">
    <location>
        <position position="190"/>
    </location>
</feature>
<dbReference type="EMBL" id="KB743770">
    <property type="protein sequence ID" value="EOA97141.1"/>
    <property type="molecule type" value="Genomic_DNA"/>
</dbReference>
<evidence type="ECO:0000256" key="3">
    <source>
        <dbReference type="ARBA" id="ARBA00022859"/>
    </source>
</evidence>
<feature type="domain" description="Ig-like" evidence="10">
    <location>
        <begin position="99"/>
        <end position="187"/>
    </location>
</feature>
<dbReference type="InterPro" id="IPR003597">
    <property type="entry name" value="Ig_C1-set"/>
</dbReference>
<dbReference type="PANTHER" id="PTHR19944">
    <property type="entry name" value="MHC CLASS II-RELATED"/>
    <property type="match status" value="1"/>
</dbReference>
<dbReference type="Gene3D" id="2.60.40.10">
    <property type="entry name" value="Immunoglobulins"/>
    <property type="match status" value="1"/>
</dbReference>
<keyword evidence="2" id="KW-0812">Transmembrane</keyword>
<dbReference type="GO" id="GO:0002504">
    <property type="term" value="P:antigen processing and presentation of peptide or polysaccharide antigen via MHC class II"/>
    <property type="evidence" value="ECO:0007669"/>
    <property type="project" value="UniProtKB-KW"/>
</dbReference>
<keyword evidence="8" id="KW-0325">Glycoprotein</keyword>
<dbReference type="HOGENOM" id="CLU_047501_13_1_1"/>
<proteinExistence type="predicted"/>
<dbReference type="Proteomes" id="UP000296049">
    <property type="component" value="Unassembled WGS sequence"/>
</dbReference>
<dbReference type="GO" id="GO:0042613">
    <property type="term" value="C:MHC class II protein complex"/>
    <property type="evidence" value="ECO:0007669"/>
    <property type="project" value="UniProtKB-KW"/>
</dbReference>
<name>R0JJE7_ANAPL</name>
<dbReference type="InterPro" id="IPR036179">
    <property type="entry name" value="Ig-like_dom_sf"/>
</dbReference>
<accession>R0JJE7</accession>
<reference evidence="12" key="1">
    <citation type="journal article" date="2013" name="Nat. Genet.">
        <title>The duck genome and transcriptome provide insight into an avian influenza virus reservoir species.</title>
        <authorList>
            <person name="Huang Y."/>
            <person name="Li Y."/>
            <person name="Burt D.W."/>
            <person name="Chen H."/>
            <person name="Zhang Y."/>
            <person name="Qian W."/>
            <person name="Kim H."/>
            <person name="Gan S."/>
            <person name="Zhao Y."/>
            <person name="Li J."/>
            <person name="Yi K."/>
            <person name="Feng H."/>
            <person name="Zhu P."/>
            <person name="Li B."/>
            <person name="Liu Q."/>
            <person name="Fairley S."/>
            <person name="Magor K.E."/>
            <person name="Du Z."/>
            <person name="Hu X."/>
            <person name="Goodman L."/>
            <person name="Tafer H."/>
            <person name="Vignal A."/>
            <person name="Lee T."/>
            <person name="Kim K.W."/>
            <person name="Sheng Z."/>
            <person name="An Y."/>
            <person name="Searle S."/>
            <person name="Herrero J."/>
            <person name="Groenen M.A."/>
            <person name="Crooijmans R.P."/>
            <person name="Faraut T."/>
            <person name="Cai Q."/>
            <person name="Webster R.G."/>
            <person name="Aldridge J.R."/>
            <person name="Warren W.C."/>
            <person name="Bartschat S."/>
            <person name="Kehr S."/>
            <person name="Marz M."/>
            <person name="Stadler P.F."/>
            <person name="Smith J."/>
            <person name="Kraus R.H."/>
            <person name="Zhao Y."/>
            <person name="Ren L."/>
            <person name="Fei J."/>
            <person name="Morisson M."/>
            <person name="Kaiser P."/>
            <person name="Griffin D.K."/>
            <person name="Rao M."/>
            <person name="Pitel F."/>
            <person name="Wang J."/>
            <person name="Li N."/>
        </authorList>
    </citation>
    <scope>NUCLEOTIDE SEQUENCE [LARGE SCALE GENOMIC DNA]</scope>
</reference>
<dbReference type="AlphaFoldDB" id="R0JJE7"/>
<dbReference type="SMART" id="SM00407">
    <property type="entry name" value="IGc1"/>
    <property type="match status" value="1"/>
</dbReference>
<evidence type="ECO:0000256" key="2">
    <source>
        <dbReference type="ARBA" id="ARBA00022692"/>
    </source>
</evidence>
<dbReference type="InterPro" id="IPR000353">
    <property type="entry name" value="MHC_II_b_N"/>
</dbReference>
<dbReference type="Pfam" id="PF00969">
    <property type="entry name" value="MHC_II_beta"/>
    <property type="match status" value="1"/>
</dbReference>